<reference evidence="2 3" key="1">
    <citation type="journal article" date="2011" name="Science">
        <title>The ecoresponsive genome of Daphnia pulex.</title>
        <authorList>
            <person name="Colbourne J.K."/>
            <person name="Pfrender M.E."/>
            <person name="Gilbert D."/>
            <person name="Thomas W.K."/>
            <person name="Tucker A."/>
            <person name="Oakley T.H."/>
            <person name="Tokishita S."/>
            <person name="Aerts A."/>
            <person name="Arnold G.J."/>
            <person name="Basu M.K."/>
            <person name="Bauer D.J."/>
            <person name="Caceres C.E."/>
            <person name="Carmel L."/>
            <person name="Casola C."/>
            <person name="Choi J.H."/>
            <person name="Detter J.C."/>
            <person name="Dong Q."/>
            <person name="Dusheyko S."/>
            <person name="Eads B.D."/>
            <person name="Frohlich T."/>
            <person name="Geiler-Samerotte K.A."/>
            <person name="Gerlach D."/>
            <person name="Hatcher P."/>
            <person name="Jogdeo S."/>
            <person name="Krijgsveld J."/>
            <person name="Kriventseva E.V."/>
            <person name="Kultz D."/>
            <person name="Laforsch C."/>
            <person name="Lindquist E."/>
            <person name="Lopez J."/>
            <person name="Manak J.R."/>
            <person name="Muller J."/>
            <person name="Pangilinan J."/>
            <person name="Patwardhan R.P."/>
            <person name="Pitluck S."/>
            <person name="Pritham E.J."/>
            <person name="Rechtsteiner A."/>
            <person name="Rho M."/>
            <person name="Rogozin I.B."/>
            <person name="Sakarya O."/>
            <person name="Salamov A."/>
            <person name="Schaack S."/>
            <person name="Shapiro H."/>
            <person name="Shiga Y."/>
            <person name="Skalitzky C."/>
            <person name="Smith Z."/>
            <person name="Souvorov A."/>
            <person name="Sung W."/>
            <person name="Tang Z."/>
            <person name="Tsuchiya D."/>
            <person name="Tu H."/>
            <person name="Vos H."/>
            <person name="Wang M."/>
            <person name="Wolf Y.I."/>
            <person name="Yamagata H."/>
            <person name="Yamada T."/>
            <person name="Ye Y."/>
            <person name="Shaw J.R."/>
            <person name="Andrews J."/>
            <person name="Crease T.J."/>
            <person name="Tang H."/>
            <person name="Lucas S.M."/>
            <person name="Robertson H.M."/>
            <person name="Bork P."/>
            <person name="Koonin E.V."/>
            <person name="Zdobnov E.M."/>
            <person name="Grigoriev I.V."/>
            <person name="Lynch M."/>
            <person name="Boore J.L."/>
        </authorList>
    </citation>
    <scope>NUCLEOTIDE SEQUENCE [LARGE SCALE GENOMIC DNA]</scope>
</reference>
<evidence type="ECO:0000256" key="1">
    <source>
        <dbReference type="SAM" id="Phobius"/>
    </source>
</evidence>
<keyword evidence="3" id="KW-1185">Reference proteome</keyword>
<protein>
    <submittedName>
        <fullName evidence="2">Uncharacterized protein</fullName>
    </submittedName>
</protein>
<dbReference type="eggNOG" id="ENOG502RXVF">
    <property type="taxonomic scope" value="Eukaryota"/>
</dbReference>
<name>E9GNT3_DAPPU</name>
<evidence type="ECO:0000313" key="3">
    <source>
        <dbReference type="Proteomes" id="UP000000305"/>
    </source>
</evidence>
<keyword evidence="1" id="KW-0472">Membrane</keyword>
<sequence length="365" mass="41210">MIKPIKCNARNLLFGFIVFVVVVVVCWQFVRLSKQNVENIQPSKVKKTSSSVTVTFKCNCNRTLTKFVNESVSTAPPGGFRWCSAESSARGAHQKVIAYSLFGTGTKENVSAVSDRYDSLLRKILIAAEKLYPGWIVRIYHNFHNENDPGNIVSKQLCELHCQFNHLDLCSVTAIAGNITSLTPIDPALLRGLNGRMFRFLVMLDPNVDLFISRDTDSVILQREVDAVAEWLRSNYTFHLMRDHKNHTSIILAGMWGAKLHQRRDLIEGLTRAMILAGQDQQKSTDQTLLDKIVWPSAQYDVMAHDSYNCQRNELNKKSPLKVLPFPTMRNGSYFVGGVGENSNDAPSKCPEACRPPDHKDWEYC</sequence>
<dbReference type="OrthoDB" id="204305at2759"/>
<proteinExistence type="predicted"/>
<dbReference type="KEGG" id="dpx:DAPPUDRAFT_320085"/>
<dbReference type="EMBL" id="GL732555">
    <property type="protein sequence ID" value="EFX78813.1"/>
    <property type="molecule type" value="Genomic_DNA"/>
</dbReference>
<dbReference type="InParanoid" id="E9GNT3"/>
<dbReference type="Proteomes" id="UP000000305">
    <property type="component" value="Unassembled WGS sequence"/>
</dbReference>
<dbReference type="AlphaFoldDB" id="E9GNT3"/>
<dbReference type="OMA" id="FPMNWRF"/>
<evidence type="ECO:0000313" key="2">
    <source>
        <dbReference type="EMBL" id="EFX78813.1"/>
    </source>
</evidence>
<keyword evidence="1" id="KW-1133">Transmembrane helix</keyword>
<feature type="transmembrane region" description="Helical" evidence="1">
    <location>
        <begin position="12"/>
        <end position="30"/>
    </location>
</feature>
<accession>E9GNT3</accession>
<dbReference type="PhylomeDB" id="E9GNT3"/>
<keyword evidence="1" id="KW-0812">Transmembrane</keyword>
<organism evidence="2 3">
    <name type="scientific">Daphnia pulex</name>
    <name type="common">Water flea</name>
    <dbReference type="NCBI Taxonomy" id="6669"/>
    <lineage>
        <taxon>Eukaryota</taxon>
        <taxon>Metazoa</taxon>
        <taxon>Ecdysozoa</taxon>
        <taxon>Arthropoda</taxon>
        <taxon>Crustacea</taxon>
        <taxon>Branchiopoda</taxon>
        <taxon>Diplostraca</taxon>
        <taxon>Cladocera</taxon>
        <taxon>Anomopoda</taxon>
        <taxon>Daphniidae</taxon>
        <taxon>Daphnia</taxon>
    </lineage>
</organism>
<gene>
    <name evidence="2" type="ORF">DAPPUDRAFT_320085</name>
</gene>
<dbReference type="HOGENOM" id="CLU_064809_0_0_1"/>